<feature type="transmembrane region" description="Helical" evidence="5">
    <location>
        <begin position="15"/>
        <end position="34"/>
    </location>
</feature>
<dbReference type="InterPro" id="IPR003661">
    <property type="entry name" value="HisK_dim/P_dom"/>
</dbReference>
<proteinExistence type="predicted"/>
<feature type="domain" description="PAS" evidence="7">
    <location>
        <begin position="248"/>
        <end position="295"/>
    </location>
</feature>
<dbReference type="PRINTS" id="PR00344">
    <property type="entry name" value="BCTRLSENSOR"/>
</dbReference>
<dbReference type="RefSeq" id="WP_273440887.1">
    <property type="nucleotide sequence ID" value="NZ_PKUN01000030.1"/>
</dbReference>
<dbReference type="SMART" id="SM00091">
    <property type="entry name" value="PAS"/>
    <property type="match status" value="1"/>
</dbReference>
<dbReference type="InterPro" id="IPR003594">
    <property type="entry name" value="HATPase_dom"/>
</dbReference>
<keyword evidence="4" id="KW-0175">Coiled coil</keyword>
<dbReference type="Pfam" id="PF08448">
    <property type="entry name" value="PAS_4"/>
    <property type="match status" value="1"/>
</dbReference>
<keyword evidence="3" id="KW-0597">Phosphoprotein</keyword>
<dbReference type="SUPFAM" id="SSF47384">
    <property type="entry name" value="Homodimeric domain of signal transducing histidine kinase"/>
    <property type="match status" value="1"/>
</dbReference>
<feature type="transmembrane region" description="Helical" evidence="5">
    <location>
        <begin position="158"/>
        <end position="182"/>
    </location>
</feature>
<feature type="domain" description="Histidine kinase" evidence="6">
    <location>
        <begin position="382"/>
        <end position="627"/>
    </location>
</feature>
<dbReference type="SMART" id="SM00388">
    <property type="entry name" value="HisKA"/>
    <property type="match status" value="1"/>
</dbReference>
<dbReference type="EC" id="2.7.13.3" evidence="2"/>
<evidence type="ECO:0000256" key="2">
    <source>
        <dbReference type="ARBA" id="ARBA00012438"/>
    </source>
</evidence>
<dbReference type="InterPro" id="IPR036890">
    <property type="entry name" value="HATPase_C_sf"/>
</dbReference>
<dbReference type="InterPro" id="IPR035965">
    <property type="entry name" value="PAS-like_dom_sf"/>
</dbReference>
<dbReference type="PROSITE" id="PS50109">
    <property type="entry name" value="HIS_KIN"/>
    <property type="match status" value="1"/>
</dbReference>
<dbReference type="EMBL" id="PKUN01000030">
    <property type="protein sequence ID" value="PLX59854.1"/>
    <property type="molecule type" value="Genomic_DNA"/>
</dbReference>
<accession>A0A2N6CRZ2</accession>
<dbReference type="Proteomes" id="UP000235015">
    <property type="component" value="Unassembled WGS sequence"/>
</dbReference>
<dbReference type="STRING" id="1111735.GCA_000428045_03162"/>
<protein>
    <recommendedName>
        <fullName evidence="2">histidine kinase</fullName>
        <ecNumber evidence="2">2.7.13.3</ecNumber>
    </recommendedName>
</protein>
<dbReference type="InterPro" id="IPR036097">
    <property type="entry name" value="HisK_dim/P_sf"/>
</dbReference>
<evidence type="ECO:0000313" key="8">
    <source>
        <dbReference type="EMBL" id="PLX59854.1"/>
    </source>
</evidence>
<dbReference type="SUPFAM" id="SSF55785">
    <property type="entry name" value="PYP-like sensor domain (PAS domain)"/>
    <property type="match status" value="1"/>
</dbReference>
<evidence type="ECO:0000313" key="9">
    <source>
        <dbReference type="Proteomes" id="UP000235015"/>
    </source>
</evidence>
<dbReference type="PROSITE" id="PS50112">
    <property type="entry name" value="PAS"/>
    <property type="match status" value="1"/>
</dbReference>
<dbReference type="Pfam" id="PF00512">
    <property type="entry name" value="HisKA"/>
    <property type="match status" value="1"/>
</dbReference>
<keyword evidence="5" id="KW-0812">Transmembrane</keyword>
<keyword evidence="5" id="KW-0472">Membrane</keyword>
<dbReference type="Gene3D" id="3.30.565.10">
    <property type="entry name" value="Histidine kinase-like ATPase, C-terminal domain"/>
    <property type="match status" value="1"/>
</dbReference>
<name>A0A2N6CRZ2_9GAMM</name>
<dbReference type="InterPro" id="IPR004358">
    <property type="entry name" value="Sig_transdc_His_kin-like_C"/>
</dbReference>
<gene>
    <name evidence="8" type="ORF">C0630_18265</name>
</gene>
<dbReference type="Gene3D" id="1.10.287.130">
    <property type="match status" value="1"/>
</dbReference>
<comment type="caution">
    <text evidence="8">The sequence shown here is derived from an EMBL/GenBank/DDBJ whole genome shotgun (WGS) entry which is preliminary data.</text>
</comment>
<evidence type="ECO:0000259" key="6">
    <source>
        <dbReference type="PROSITE" id="PS50109"/>
    </source>
</evidence>
<evidence type="ECO:0000259" key="7">
    <source>
        <dbReference type="PROSITE" id="PS50112"/>
    </source>
</evidence>
<dbReference type="CDD" id="cd00082">
    <property type="entry name" value="HisKA"/>
    <property type="match status" value="1"/>
</dbReference>
<evidence type="ECO:0000256" key="3">
    <source>
        <dbReference type="ARBA" id="ARBA00022553"/>
    </source>
</evidence>
<keyword evidence="5" id="KW-1133">Transmembrane helix</keyword>
<dbReference type="SUPFAM" id="SSF55874">
    <property type="entry name" value="ATPase domain of HSP90 chaperone/DNA topoisomerase II/histidine kinase"/>
    <property type="match status" value="1"/>
</dbReference>
<feature type="coiled-coil region" evidence="4">
    <location>
        <begin position="231"/>
        <end position="258"/>
    </location>
</feature>
<dbReference type="AlphaFoldDB" id="A0A2N6CRZ2"/>
<sequence length="627" mass="69646">MGIKRRHSLTYKQTLVTVMTVFVIGLAISFYQIAVDLKQERLRVDQMVNQVLHVLKSPAAQAAFNLDNSLAQQVVNGLFDYPPVLQVEIRDDVGGLLAMAHRSRVDSSMRWLADILVGNTKVYQLPLKWSERVTPVGVVTVSVDPYLVTLGFFDRARLVLLFSIVQILVLALLLSIIFYVTLTKPLMKTAASFDAINPADNTGARITMPPGHEGDEIGLLVDKGNRVFEEYRQHIWQQEEAEAELNRLRNLLSNVVDSMPSALICVDVDFRVIQWNRQAEQVTGIAATQAAGQNLTSVFPRLAQEMGHIRGAIHKGLSSHDQRLKFTEEDAVRLYDVTIYPLTTNGIDGAVIRVDDVTELVRIEEMMIQSEKMLSVGGLAAGMAHEINNPLAGILQNIQVMQNRIQGDLPGNIKAAEACGTTIESVAQYLAERKVYDMIERIREYGKRAAKIVDNMLSFSRKSSRQMEPHDMIGLMEQSLELATNDYSLEGGLDFRQIEIIRDYDKDLPPVCCEASQIQQVLFNLLKNGAQAMAEHRGSAGGSRFILRIRGDSRSVRLEIEDNGVGVPEDQVKRIFEPFFTTKPIGVGTGLGLSVSYFIIKENYGGDLFVEPVPSGGACFILQLPCG</sequence>
<dbReference type="PANTHER" id="PTHR43065:SF42">
    <property type="entry name" value="TWO-COMPONENT SENSOR PPRA"/>
    <property type="match status" value="1"/>
</dbReference>
<dbReference type="InterPro" id="IPR000014">
    <property type="entry name" value="PAS"/>
</dbReference>
<dbReference type="NCBIfam" id="TIGR00229">
    <property type="entry name" value="sensory_box"/>
    <property type="match status" value="1"/>
</dbReference>
<evidence type="ECO:0000256" key="5">
    <source>
        <dbReference type="SAM" id="Phobius"/>
    </source>
</evidence>
<evidence type="ECO:0000256" key="4">
    <source>
        <dbReference type="SAM" id="Coils"/>
    </source>
</evidence>
<reference evidence="8 9" key="1">
    <citation type="submission" date="2017-11" db="EMBL/GenBank/DDBJ databases">
        <title>Genome-resolved metagenomics identifies genetic mobility, metabolic interactions, and unexpected diversity in perchlorate-reducing communities.</title>
        <authorList>
            <person name="Barnum T.P."/>
            <person name="Figueroa I.A."/>
            <person name="Carlstrom C.I."/>
            <person name="Lucas L.N."/>
            <person name="Engelbrektson A.L."/>
            <person name="Coates J.D."/>
        </authorList>
    </citation>
    <scope>NUCLEOTIDE SEQUENCE [LARGE SCALE GENOMIC DNA]</scope>
    <source>
        <strain evidence="8">BM301</strain>
    </source>
</reference>
<dbReference type="GO" id="GO:0000155">
    <property type="term" value="F:phosphorelay sensor kinase activity"/>
    <property type="evidence" value="ECO:0007669"/>
    <property type="project" value="InterPro"/>
</dbReference>
<dbReference type="Pfam" id="PF02518">
    <property type="entry name" value="HATPase_c"/>
    <property type="match status" value="1"/>
</dbReference>
<dbReference type="Gene3D" id="3.30.450.20">
    <property type="entry name" value="PAS domain"/>
    <property type="match status" value="1"/>
</dbReference>
<dbReference type="InterPro" id="IPR005467">
    <property type="entry name" value="His_kinase_dom"/>
</dbReference>
<evidence type="ECO:0000256" key="1">
    <source>
        <dbReference type="ARBA" id="ARBA00000085"/>
    </source>
</evidence>
<organism evidence="8 9">
    <name type="scientific">Sedimenticola selenatireducens</name>
    <dbReference type="NCBI Taxonomy" id="191960"/>
    <lineage>
        <taxon>Bacteria</taxon>
        <taxon>Pseudomonadati</taxon>
        <taxon>Pseudomonadota</taxon>
        <taxon>Gammaproteobacteria</taxon>
        <taxon>Chromatiales</taxon>
        <taxon>Sedimenticolaceae</taxon>
        <taxon>Sedimenticola</taxon>
    </lineage>
</organism>
<comment type="catalytic activity">
    <reaction evidence="1">
        <text>ATP + protein L-histidine = ADP + protein N-phospho-L-histidine.</text>
        <dbReference type="EC" id="2.7.13.3"/>
    </reaction>
</comment>
<dbReference type="InterPro" id="IPR013656">
    <property type="entry name" value="PAS_4"/>
</dbReference>
<dbReference type="PANTHER" id="PTHR43065">
    <property type="entry name" value="SENSOR HISTIDINE KINASE"/>
    <property type="match status" value="1"/>
</dbReference>
<dbReference type="SMART" id="SM00387">
    <property type="entry name" value="HATPase_c"/>
    <property type="match status" value="1"/>
</dbReference>